<evidence type="ECO:0000256" key="1">
    <source>
        <dbReference type="SAM" id="MobiDB-lite"/>
    </source>
</evidence>
<dbReference type="EMBL" id="SRLO01000088">
    <property type="protein sequence ID" value="TNN76924.1"/>
    <property type="molecule type" value="Genomic_DNA"/>
</dbReference>
<name>A0A4Z2IHI8_9TELE</name>
<organism evidence="2 3">
    <name type="scientific">Liparis tanakae</name>
    <name type="common">Tanaka's snailfish</name>
    <dbReference type="NCBI Taxonomy" id="230148"/>
    <lineage>
        <taxon>Eukaryota</taxon>
        <taxon>Metazoa</taxon>
        <taxon>Chordata</taxon>
        <taxon>Craniata</taxon>
        <taxon>Vertebrata</taxon>
        <taxon>Euteleostomi</taxon>
        <taxon>Actinopterygii</taxon>
        <taxon>Neopterygii</taxon>
        <taxon>Teleostei</taxon>
        <taxon>Neoteleostei</taxon>
        <taxon>Acanthomorphata</taxon>
        <taxon>Eupercaria</taxon>
        <taxon>Perciformes</taxon>
        <taxon>Cottioidei</taxon>
        <taxon>Cottales</taxon>
        <taxon>Liparidae</taxon>
        <taxon>Liparis</taxon>
    </lineage>
</organism>
<gene>
    <name evidence="2" type="ORF">EYF80_012770</name>
</gene>
<keyword evidence="3" id="KW-1185">Reference proteome</keyword>
<feature type="region of interest" description="Disordered" evidence="1">
    <location>
        <begin position="1"/>
        <end position="67"/>
    </location>
</feature>
<sequence>MSPLSPGSGSHVPPFPPVDPRGSSAAWRSSASDRRRRRHPSAPAGAPTASRRQQRSRIWGRPPWLRPFHTVTLPSIRVYRYEGMHQIDSGCGFACAEARLAGTEPPNSTGADEMDEIEAGVQVESREEG</sequence>
<dbReference type="Proteomes" id="UP000314294">
    <property type="component" value="Unassembled WGS sequence"/>
</dbReference>
<comment type="caution">
    <text evidence="2">The sequence shown here is derived from an EMBL/GenBank/DDBJ whole genome shotgun (WGS) entry which is preliminary data.</text>
</comment>
<evidence type="ECO:0000313" key="2">
    <source>
        <dbReference type="EMBL" id="TNN76924.1"/>
    </source>
</evidence>
<dbReference type="AlphaFoldDB" id="A0A4Z2IHI8"/>
<reference evidence="2 3" key="1">
    <citation type="submission" date="2019-03" db="EMBL/GenBank/DDBJ databases">
        <title>First draft genome of Liparis tanakae, snailfish: a comprehensive survey of snailfish specific genes.</title>
        <authorList>
            <person name="Kim W."/>
            <person name="Song I."/>
            <person name="Jeong J.-H."/>
            <person name="Kim D."/>
            <person name="Kim S."/>
            <person name="Ryu S."/>
            <person name="Song J.Y."/>
            <person name="Lee S.K."/>
        </authorList>
    </citation>
    <scope>NUCLEOTIDE SEQUENCE [LARGE SCALE GENOMIC DNA]</scope>
    <source>
        <tissue evidence="2">Muscle</tissue>
    </source>
</reference>
<proteinExistence type="predicted"/>
<evidence type="ECO:0000313" key="3">
    <source>
        <dbReference type="Proteomes" id="UP000314294"/>
    </source>
</evidence>
<feature type="compositionally biased region" description="Low complexity" evidence="1">
    <location>
        <begin position="20"/>
        <end position="30"/>
    </location>
</feature>
<protein>
    <submittedName>
        <fullName evidence="2">Uncharacterized protein</fullName>
    </submittedName>
</protein>
<accession>A0A4Z2IHI8</accession>